<organism evidence="2 3">
    <name type="scientific">Mycolicibacterium hippocampi</name>
    <dbReference type="NCBI Taxonomy" id="659824"/>
    <lineage>
        <taxon>Bacteria</taxon>
        <taxon>Bacillati</taxon>
        <taxon>Actinomycetota</taxon>
        <taxon>Actinomycetes</taxon>
        <taxon>Mycobacteriales</taxon>
        <taxon>Mycobacteriaceae</taxon>
        <taxon>Mycolicibacterium</taxon>
    </lineage>
</organism>
<keyword evidence="3" id="KW-1185">Reference proteome</keyword>
<accession>A0A850PZ54</accession>
<proteinExistence type="predicted"/>
<gene>
    <name evidence="2" type="ORF">HLY00_4486</name>
</gene>
<name>A0A850PZ54_9MYCO</name>
<protein>
    <recommendedName>
        <fullName evidence="4">Secreted protein</fullName>
    </recommendedName>
</protein>
<dbReference type="RefSeq" id="WP_178360992.1">
    <property type="nucleotide sequence ID" value="NZ_JABFYL010000045.1"/>
</dbReference>
<evidence type="ECO:0000256" key="1">
    <source>
        <dbReference type="SAM" id="SignalP"/>
    </source>
</evidence>
<comment type="caution">
    <text evidence="2">The sequence shown here is derived from an EMBL/GenBank/DDBJ whole genome shotgun (WGS) entry which is preliminary data.</text>
</comment>
<dbReference type="Proteomes" id="UP000570517">
    <property type="component" value="Unassembled WGS sequence"/>
</dbReference>
<dbReference type="AlphaFoldDB" id="A0A850PZ54"/>
<reference evidence="2 3" key="1">
    <citation type="submission" date="2020-05" db="EMBL/GenBank/DDBJ databases">
        <title>Draft genome sequence of Mycobacterium hippocampi DL, isolated from European seabass, Dicentrarchus labrax, reared in fish farms.</title>
        <authorList>
            <person name="Stathopoulou P."/>
            <person name="Asimakis E."/>
            <person name="Tzokas K."/>
            <person name="Batargias C."/>
            <person name="Tsiamis G."/>
        </authorList>
    </citation>
    <scope>NUCLEOTIDE SEQUENCE [LARGE SCALE GENOMIC DNA]</scope>
    <source>
        <strain evidence="2 3">DL</strain>
    </source>
</reference>
<feature type="chain" id="PRO_5032278296" description="Secreted protein" evidence="1">
    <location>
        <begin position="31"/>
        <end position="141"/>
    </location>
</feature>
<evidence type="ECO:0000313" key="2">
    <source>
        <dbReference type="EMBL" id="NVN52776.1"/>
    </source>
</evidence>
<sequence>MTAITTKFQVGAAAVAIAATTAFAPAAANAAPAVEIPAAPVQIAGDLPQAPGDFIWFFQVTSVQIAASLTRTATHWTDTTIARYESRLARNPDSIFASFWENRIEQLEVRRAAFGELSFSVCRDGQGISAGPYGTVTRGAC</sequence>
<evidence type="ECO:0000313" key="3">
    <source>
        <dbReference type="Proteomes" id="UP000570517"/>
    </source>
</evidence>
<feature type="signal peptide" evidence="1">
    <location>
        <begin position="1"/>
        <end position="30"/>
    </location>
</feature>
<dbReference type="EMBL" id="JABFYL010000045">
    <property type="protein sequence ID" value="NVN52776.1"/>
    <property type="molecule type" value="Genomic_DNA"/>
</dbReference>
<evidence type="ECO:0008006" key="4">
    <source>
        <dbReference type="Google" id="ProtNLM"/>
    </source>
</evidence>
<keyword evidence="1" id="KW-0732">Signal</keyword>